<accession>A0A0D7DYC0</accession>
<evidence type="ECO:0000313" key="3">
    <source>
        <dbReference type="EMBL" id="KIZ33598.1"/>
    </source>
</evidence>
<dbReference type="Proteomes" id="UP000032515">
    <property type="component" value="Unassembled WGS sequence"/>
</dbReference>
<dbReference type="InterPro" id="IPR003346">
    <property type="entry name" value="Transposase_20"/>
</dbReference>
<dbReference type="RefSeq" id="WP_044418362.1">
    <property type="nucleotide sequence ID" value="NZ_JXXE01000739.1"/>
</dbReference>
<dbReference type="PATRIC" id="fig|1076.23.peg.3903"/>
<comment type="caution">
    <text evidence="3">The sequence shown here is derived from an EMBL/GenBank/DDBJ whole genome shotgun (WGS) entry which is preliminary data.</text>
</comment>
<evidence type="ECO:0000313" key="4">
    <source>
        <dbReference type="Proteomes" id="UP000032515"/>
    </source>
</evidence>
<evidence type="ECO:0000259" key="1">
    <source>
        <dbReference type="Pfam" id="PF01548"/>
    </source>
</evidence>
<reference evidence="3 4" key="1">
    <citation type="submission" date="2014-11" db="EMBL/GenBank/DDBJ databases">
        <title>Genomics and ecophysiology of heterotrophic nitrogen fixing bacteria isolated from estuarine surface water.</title>
        <authorList>
            <person name="Bentzon-Tilia M."/>
            <person name="Severin I."/>
            <person name="Hansen L.H."/>
            <person name="Riemann L."/>
        </authorList>
    </citation>
    <scope>NUCLEOTIDE SEQUENCE [LARGE SCALE GENOMIC DNA]</scope>
    <source>
        <strain evidence="3 4">BAL398</strain>
    </source>
</reference>
<evidence type="ECO:0000259" key="2">
    <source>
        <dbReference type="Pfam" id="PF02371"/>
    </source>
</evidence>
<feature type="domain" description="Transposase IS110-like N-terminal" evidence="1">
    <location>
        <begin position="9"/>
        <end position="146"/>
    </location>
</feature>
<sequence>MTKFIRTALDLGKSYFQFHGLESEDGRAISRKLTRSKLREFYARIEPCRVGMEACGSAHYWARELVAMGHQVVLIPPAYIKPYVKRGKNDEVDAAAICEAMSRPVMRFVPIKSAEQQAVLILHKSRELLVKQRTMSVNALRGHLAEFGVVAAKGIGRVDELIALAQADADLPQLAKTTVDCLASHLQGLDQAIATVEHEIAEAHRHNPTSQLLDQIPGVGPLIASAVAASVPDPAVFKSGRDFAAWLGLTPRQNSSGGKAKLGAITKQGNRYIRKMLVVGARSVLRVAGRRTGALADWINAMRTRKPERLVAVALANKLARICWALMTSGESFRPEAYSRA</sequence>
<dbReference type="NCBIfam" id="NF033542">
    <property type="entry name" value="transpos_IS110"/>
    <property type="match status" value="1"/>
</dbReference>
<name>A0A0D7DYC0_RHOPL</name>
<gene>
    <name evidence="3" type="ORF">OO17_28260</name>
</gene>
<feature type="domain" description="Transposase IS116/IS110/IS902 C-terminal" evidence="2">
    <location>
        <begin position="211"/>
        <end position="288"/>
    </location>
</feature>
<dbReference type="PANTHER" id="PTHR33055:SF3">
    <property type="entry name" value="PUTATIVE TRANSPOSASE FOR IS117-RELATED"/>
    <property type="match status" value="1"/>
</dbReference>
<protein>
    <submittedName>
        <fullName evidence="3">Transposase</fullName>
    </submittedName>
</protein>
<proteinExistence type="predicted"/>
<dbReference type="AlphaFoldDB" id="A0A0D7DYC0"/>
<dbReference type="GO" id="GO:0006313">
    <property type="term" value="P:DNA transposition"/>
    <property type="evidence" value="ECO:0007669"/>
    <property type="project" value="InterPro"/>
</dbReference>
<dbReference type="GO" id="GO:0004803">
    <property type="term" value="F:transposase activity"/>
    <property type="evidence" value="ECO:0007669"/>
    <property type="project" value="InterPro"/>
</dbReference>
<dbReference type="OrthoDB" id="5289737at2"/>
<dbReference type="EMBL" id="JXXE01000739">
    <property type="protein sequence ID" value="KIZ33598.1"/>
    <property type="molecule type" value="Genomic_DNA"/>
</dbReference>
<organism evidence="3 4">
    <name type="scientific">Rhodopseudomonas palustris</name>
    <dbReference type="NCBI Taxonomy" id="1076"/>
    <lineage>
        <taxon>Bacteria</taxon>
        <taxon>Pseudomonadati</taxon>
        <taxon>Pseudomonadota</taxon>
        <taxon>Alphaproteobacteria</taxon>
        <taxon>Hyphomicrobiales</taxon>
        <taxon>Nitrobacteraceae</taxon>
        <taxon>Rhodopseudomonas</taxon>
    </lineage>
</organism>
<dbReference type="GO" id="GO:0003677">
    <property type="term" value="F:DNA binding"/>
    <property type="evidence" value="ECO:0007669"/>
    <property type="project" value="InterPro"/>
</dbReference>
<dbReference type="InterPro" id="IPR047650">
    <property type="entry name" value="Transpos_IS110"/>
</dbReference>
<dbReference type="Pfam" id="PF01548">
    <property type="entry name" value="DEDD_Tnp_IS110"/>
    <property type="match status" value="1"/>
</dbReference>
<dbReference type="PANTHER" id="PTHR33055">
    <property type="entry name" value="TRANSPOSASE FOR INSERTION SEQUENCE ELEMENT IS1111A"/>
    <property type="match status" value="1"/>
</dbReference>
<dbReference type="Pfam" id="PF02371">
    <property type="entry name" value="Transposase_20"/>
    <property type="match status" value="1"/>
</dbReference>
<dbReference type="InterPro" id="IPR002525">
    <property type="entry name" value="Transp_IS110-like_N"/>
</dbReference>